<evidence type="ECO:0000256" key="6">
    <source>
        <dbReference type="ARBA" id="ARBA00022485"/>
    </source>
</evidence>
<dbReference type="OrthoDB" id="2291at2759"/>
<dbReference type="InterPro" id="IPR005844">
    <property type="entry name" value="A-D-PHexomutase_a/b/a-I"/>
</dbReference>
<evidence type="ECO:0000256" key="23">
    <source>
        <dbReference type="ARBA" id="ARBA00044969"/>
    </source>
</evidence>
<keyword evidence="11" id="KW-0227">DNA damage</keyword>
<keyword evidence="18" id="KW-0238">DNA-binding</keyword>
<keyword evidence="13" id="KW-0347">Helicase</keyword>
<keyword evidence="6" id="KW-0004">4Fe-4S</keyword>
<evidence type="ECO:0000256" key="8">
    <source>
        <dbReference type="ARBA" id="ARBA00022553"/>
    </source>
</evidence>
<dbReference type="InterPro" id="IPR006555">
    <property type="entry name" value="ATP-dep_Helicase_C"/>
</dbReference>
<dbReference type="InterPro" id="IPR005846">
    <property type="entry name" value="A-D-PHexomutase_a/b/a-III"/>
</dbReference>
<dbReference type="InterPro" id="IPR010614">
    <property type="entry name" value="RAD3-like_helicase_DEAD"/>
</dbReference>
<comment type="similarity">
    <text evidence="4">Belongs to the phosphohexose mutase family.</text>
</comment>
<dbReference type="EMBL" id="CAJVPJ010000466">
    <property type="protein sequence ID" value="CAG8527688.1"/>
    <property type="molecule type" value="Genomic_DNA"/>
</dbReference>
<dbReference type="InterPro" id="IPR016055">
    <property type="entry name" value="A-D-PHexomutase_a/b/a-I/II/III"/>
</dbReference>
<dbReference type="CDD" id="cd18788">
    <property type="entry name" value="SF2_C_XPD"/>
    <property type="match status" value="1"/>
</dbReference>
<reference evidence="29" key="1">
    <citation type="submission" date="2021-06" db="EMBL/GenBank/DDBJ databases">
        <authorList>
            <person name="Kallberg Y."/>
            <person name="Tangrot J."/>
            <person name="Rosling A."/>
        </authorList>
    </citation>
    <scope>NUCLEOTIDE SEQUENCE</scope>
    <source>
        <strain evidence="29">IA702</strain>
    </source>
</reference>
<dbReference type="GO" id="GO:0043139">
    <property type="term" value="F:5'-3' DNA helicase activity"/>
    <property type="evidence" value="ECO:0007669"/>
    <property type="project" value="UniProtKB-EC"/>
</dbReference>
<keyword evidence="9" id="KW-0479">Metal-binding</keyword>
<evidence type="ECO:0000313" key="30">
    <source>
        <dbReference type="Proteomes" id="UP000789572"/>
    </source>
</evidence>
<evidence type="ECO:0000256" key="22">
    <source>
        <dbReference type="ARBA" id="ARBA00023277"/>
    </source>
</evidence>
<evidence type="ECO:0000256" key="3">
    <source>
        <dbReference type="ARBA" id="ARBA00004123"/>
    </source>
</evidence>
<evidence type="ECO:0000256" key="16">
    <source>
        <dbReference type="ARBA" id="ARBA00023004"/>
    </source>
</evidence>
<keyword evidence="10" id="KW-0547">Nucleotide-binding</keyword>
<dbReference type="GO" id="GO:0003677">
    <property type="term" value="F:DNA binding"/>
    <property type="evidence" value="ECO:0007669"/>
    <property type="project" value="UniProtKB-KW"/>
</dbReference>
<protein>
    <recommendedName>
        <fullName evidence="27">Regulator of telomere elongation helicase 1 homolog</fullName>
        <ecNumber evidence="5">5.4.2.2</ecNumber>
        <ecNumber evidence="23">5.6.2.3</ecNumber>
    </recommendedName>
</protein>
<feature type="domain" description="Helicase ATP-binding" evidence="28">
    <location>
        <begin position="7"/>
        <end position="305"/>
    </location>
</feature>
<comment type="catalytic activity">
    <reaction evidence="26">
        <text>O-phospho-L-seryl-[protein] + alpha-D-glucose 1-phosphate = alpha-D-glucose 1,6-bisphosphate + L-seryl-[protein]</text>
        <dbReference type="Rhea" id="RHEA:68748"/>
        <dbReference type="Rhea" id="RHEA-COMP:9863"/>
        <dbReference type="Rhea" id="RHEA-COMP:11604"/>
        <dbReference type="ChEBI" id="CHEBI:29999"/>
        <dbReference type="ChEBI" id="CHEBI:58392"/>
        <dbReference type="ChEBI" id="CHEBI:58601"/>
        <dbReference type="ChEBI" id="CHEBI:83421"/>
    </reaction>
</comment>
<dbReference type="Pfam" id="PF02879">
    <property type="entry name" value="PGM_PMM_II"/>
    <property type="match status" value="1"/>
</dbReference>
<dbReference type="SMART" id="SM00491">
    <property type="entry name" value="HELICc2"/>
    <property type="match status" value="1"/>
</dbReference>
<gene>
    <name evidence="29" type="ORF">POCULU_LOCUS3901</name>
</gene>
<dbReference type="InterPro" id="IPR014013">
    <property type="entry name" value="Helic_SF1/SF2_ATP-bd_DinG/Rad3"/>
</dbReference>
<dbReference type="InterPro" id="IPR027417">
    <property type="entry name" value="P-loop_NTPase"/>
</dbReference>
<evidence type="ECO:0000256" key="21">
    <source>
        <dbReference type="ARBA" id="ARBA00023242"/>
    </source>
</evidence>
<evidence type="ECO:0000256" key="25">
    <source>
        <dbReference type="ARBA" id="ARBA00049318"/>
    </source>
</evidence>
<keyword evidence="15" id="KW-0460">Magnesium</keyword>
<dbReference type="InterPro" id="IPR002464">
    <property type="entry name" value="DNA/RNA_helicase_DEAH_CS"/>
</dbReference>
<accession>A0A9N9AES7</accession>
<dbReference type="PANTHER" id="PTHR22573:SF2">
    <property type="entry name" value="PHOSPHOGLUCOMUTASE"/>
    <property type="match status" value="1"/>
</dbReference>
<dbReference type="Pfam" id="PF02878">
    <property type="entry name" value="PGM_PMM_I"/>
    <property type="match status" value="1"/>
</dbReference>
<dbReference type="GO" id="GO:0004614">
    <property type="term" value="F:phosphoglucomutase activity"/>
    <property type="evidence" value="ECO:0007669"/>
    <property type="project" value="UniProtKB-EC"/>
</dbReference>
<dbReference type="InterPro" id="IPR005841">
    <property type="entry name" value="Alpha-D-phosphohexomutase_SF"/>
</dbReference>
<comment type="catalytic activity">
    <reaction evidence="1">
        <text>alpha-D-glucose 1-phosphate = alpha-D-glucose 6-phosphate</text>
        <dbReference type="Rhea" id="RHEA:23536"/>
        <dbReference type="ChEBI" id="CHEBI:58225"/>
        <dbReference type="ChEBI" id="CHEBI:58601"/>
        <dbReference type="EC" id="5.4.2.2"/>
    </reaction>
</comment>
<evidence type="ECO:0000313" key="29">
    <source>
        <dbReference type="EMBL" id="CAG8527688.1"/>
    </source>
</evidence>
<dbReference type="Pfam" id="PF02880">
    <property type="entry name" value="PGM_PMM_III"/>
    <property type="match status" value="1"/>
</dbReference>
<dbReference type="FunFam" id="3.30.310.50:FF:000002">
    <property type="entry name" value="Phosphoglucomutase 5"/>
    <property type="match status" value="1"/>
</dbReference>
<evidence type="ECO:0000256" key="15">
    <source>
        <dbReference type="ARBA" id="ARBA00022842"/>
    </source>
</evidence>
<evidence type="ECO:0000256" key="2">
    <source>
        <dbReference type="ARBA" id="ARBA00001946"/>
    </source>
</evidence>
<dbReference type="CDD" id="cd17970">
    <property type="entry name" value="DEAHc_FancJ"/>
    <property type="match status" value="1"/>
</dbReference>
<keyword evidence="19" id="KW-0234">DNA repair</keyword>
<evidence type="ECO:0000256" key="26">
    <source>
        <dbReference type="ARBA" id="ARBA00049409"/>
    </source>
</evidence>
<dbReference type="FunFam" id="3.40.50.300:FF:000431">
    <property type="entry name" value="Regulator of telomere elongation helicase 1"/>
    <property type="match status" value="1"/>
</dbReference>
<keyword evidence="17" id="KW-0411">Iron-sulfur</keyword>
<dbReference type="EC" id="5.6.2.3" evidence="23"/>
<evidence type="ECO:0000256" key="4">
    <source>
        <dbReference type="ARBA" id="ARBA00010231"/>
    </source>
</evidence>
<dbReference type="PROSITE" id="PS51193">
    <property type="entry name" value="HELICASE_ATP_BIND_2"/>
    <property type="match status" value="1"/>
</dbReference>
<dbReference type="GO" id="GO:0006006">
    <property type="term" value="P:glucose metabolic process"/>
    <property type="evidence" value="ECO:0007669"/>
    <property type="project" value="UniProtKB-KW"/>
</dbReference>
<dbReference type="GO" id="GO:0006281">
    <property type="term" value="P:DNA repair"/>
    <property type="evidence" value="ECO:0007669"/>
    <property type="project" value="UniProtKB-KW"/>
</dbReference>
<dbReference type="SUPFAM" id="SSF55957">
    <property type="entry name" value="Phosphoglucomutase, C-terminal domain"/>
    <property type="match status" value="1"/>
</dbReference>
<dbReference type="GO" id="GO:0005524">
    <property type="term" value="F:ATP binding"/>
    <property type="evidence" value="ECO:0007669"/>
    <property type="project" value="UniProtKB-KW"/>
</dbReference>
<organism evidence="29 30">
    <name type="scientific">Paraglomus occultum</name>
    <dbReference type="NCBI Taxonomy" id="144539"/>
    <lineage>
        <taxon>Eukaryota</taxon>
        <taxon>Fungi</taxon>
        <taxon>Fungi incertae sedis</taxon>
        <taxon>Mucoromycota</taxon>
        <taxon>Glomeromycotina</taxon>
        <taxon>Glomeromycetes</taxon>
        <taxon>Paraglomerales</taxon>
        <taxon>Paraglomeraceae</taxon>
        <taxon>Paraglomus</taxon>
    </lineage>
</organism>
<evidence type="ECO:0000256" key="12">
    <source>
        <dbReference type="ARBA" id="ARBA00022801"/>
    </source>
</evidence>
<sequence>MREYVANYVTIQFPFDPYKCQEVFMEKVVLALQSNANALLESPTGTGKTLCLLCATLAWREAYMARRQLAQALSRGLGDNFNDDLRRSLDMTVSALPDAEDYTKPPPTIYYASRTHSQLSQAVNQLKATAYSPKVCVLGSRDQLCINKTVQKLPFTAARNVACRHLIKKTKGCQFHKNVNIAKVNTKFEREIMDIEEIVSFGKEQAACPYYLTRENQDAADIVFLPYNYLVDANARKAQNIDVNNSIIIFDEAHNLESCCCEATSFEMTSTEIAGSLDEVQYCMTETLSPGNINSKELEPLRDVLAKLDSEIRHLDVHTRPEQCYPGEKIYEILDKAQINYNTFPGLKILMEEAANRVLLALKIVFGDAGETSADRCKQVAKYYKLHVSLEKKEGGRLSLGNGGRIISFWCFSPGLAMRDLVSGNCRSVILASGTLAPLSSFATELEIDFNVRLEGAHVVSSDQAMVSIVCKGPSRISLNSSYNNRNDENYQADLGECIIDFSRVIPDGLIVFFPSYGVMTDCINIWKRKHSRGNRKSIWDSIVDIKQAIVEPKNKQDFVKAMSEFNMKVADNSNGSILFAVCRGKVSEGLDFSDARGRAVIITGIPYPPFREPKVVLKRQYLDESARKQKTRAKILSGDEWYQQQAPWEGLFVIKNDYGAILLCDSRFANSRNLSQLPAWVRPFVRVPKDYNEVNNQLTSFFQKMTTCKREVKSRAKVNQSQGVRLRNDVQKVQEILKHLEQNHTPDAIPTTSTPIEIDLTKKRRPSITELPSVMVIKTVPTTPYEGQKPGTSGLRKRVKVFQQENYTANFIQAIFDAMPSPGPKGTTLVVGGDGRYYSEEAIKIIIRIAAGNKVAKLIIGQNGILSTPATSNIIRKRQTNGGIILTASHNPGGPDHDFGIKFNGSNGGSAPEAVTNRVYEISRNIKQYYEADLPEVSLASLGKQNFGDFTIEIIDPMNDYVELVKELFDFNLIKNFFVKNPSYKVLIDSLHGVTGPYAVRIFVNELGLPRSSIQNDVPLPDFGGSHPDPNLVYAKSLVDRIEEENIPFGAAFDGDGDRHMIYGKGAFVVPSDSVAIIAEYSNIIPYFQSTGLKGVARSMPTSRALDLVAHEKNVNLYEVPTGWKFFGNLMDAGRLSICGEESFGTGADCIREKDGIWAVLAWLNIIAKVNETRPGSGINDILNTHYQKYGRHFYLRCDYEEVETEIANKVIDHLRDLVGPSKDTFFGKTFGEFTVKDGDDFEYRDPVDGSISSNQGIRIYFTDGSRIVIRLSGTGSQGATIRVYVEKYSKNPNEYDLETLPAVQGLIDVSLEISKINEITGRTKPDVIT</sequence>
<proteinExistence type="inferred from homology"/>
<dbReference type="SMART" id="SM00488">
    <property type="entry name" value="DEXDc2"/>
    <property type="match status" value="1"/>
</dbReference>
<comment type="cofactor">
    <cofactor evidence="2">
        <name>Mg(2+)</name>
        <dbReference type="ChEBI" id="CHEBI:18420"/>
    </cofactor>
</comment>
<dbReference type="GO" id="GO:0005634">
    <property type="term" value="C:nucleus"/>
    <property type="evidence" value="ECO:0007669"/>
    <property type="project" value="UniProtKB-SubCell"/>
</dbReference>
<dbReference type="PRINTS" id="PR00509">
    <property type="entry name" value="PGMPMM"/>
</dbReference>
<name>A0A9N9AES7_9GLOM</name>
<dbReference type="InterPro" id="IPR016066">
    <property type="entry name" value="A-D-PHexomutase_CS"/>
</dbReference>
<comment type="subcellular location">
    <subcellularLocation>
        <location evidence="3">Nucleus</location>
    </subcellularLocation>
</comment>
<keyword evidence="30" id="KW-1185">Reference proteome</keyword>
<dbReference type="GO" id="GO:0051539">
    <property type="term" value="F:4 iron, 4 sulfur cluster binding"/>
    <property type="evidence" value="ECO:0007669"/>
    <property type="project" value="UniProtKB-KW"/>
</dbReference>
<evidence type="ECO:0000256" key="18">
    <source>
        <dbReference type="ARBA" id="ARBA00023125"/>
    </source>
</evidence>
<dbReference type="GO" id="GO:0005829">
    <property type="term" value="C:cytosol"/>
    <property type="evidence" value="ECO:0007669"/>
    <property type="project" value="TreeGrafter"/>
</dbReference>
<dbReference type="PANTHER" id="PTHR22573">
    <property type="entry name" value="PHOSPHOHEXOMUTASE FAMILY MEMBER"/>
    <property type="match status" value="1"/>
</dbReference>
<dbReference type="InterPro" id="IPR036900">
    <property type="entry name" value="A-D-PHexomutase_C_sf"/>
</dbReference>
<dbReference type="GO" id="GO:0000287">
    <property type="term" value="F:magnesium ion binding"/>
    <property type="evidence" value="ECO:0007669"/>
    <property type="project" value="InterPro"/>
</dbReference>
<evidence type="ECO:0000256" key="9">
    <source>
        <dbReference type="ARBA" id="ARBA00022723"/>
    </source>
</evidence>
<dbReference type="PROSITE" id="PS00710">
    <property type="entry name" value="PGM_PMM"/>
    <property type="match status" value="1"/>
</dbReference>
<evidence type="ECO:0000256" key="1">
    <source>
        <dbReference type="ARBA" id="ARBA00000443"/>
    </source>
</evidence>
<dbReference type="Gene3D" id="3.40.120.10">
    <property type="entry name" value="Alpha-D-Glucose-1,6-Bisphosphate, subunit A, domain 3"/>
    <property type="match status" value="3"/>
</dbReference>
<keyword evidence="12" id="KW-0378">Hydrolase</keyword>
<dbReference type="Pfam" id="PF13307">
    <property type="entry name" value="Helicase_C_2"/>
    <property type="match status" value="1"/>
</dbReference>
<evidence type="ECO:0000256" key="11">
    <source>
        <dbReference type="ARBA" id="ARBA00022763"/>
    </source>
</evidence>
<keyword evidence="7" id="KW-0313">Glucose metabolism</keyword>
<evidence type="ECO:0000256" key="5">
    <source>
        <dbReference type="ARBA" id="ARBA00012728"/>
    </source>
</evidence>
<dbReference type="Proteomes" id="UP000789572">
    <property type="component" value="Unassembled WGS sequence"/>
</dbReference>
<dbReference type="Pfam" id="PF24947">
    <property type="entry name" value="PGM1_C_vert_fung"/>
    <property type="match status" value="1"/>
</dbReference>
<evidence type="ECO:0000256" key="27">
    <source>
        <dbReference type="ARBA" id="ARBA00073810"/>
    </source>
</evidence>
<evidence type="ECO:0000256" key="14">
    <source>
        <dbReference type="ARBA" id="ARBA00022840"/>
    </source>
</evidence>
<dbReference type="FunFam" id="3.40.120.10:FF:000006">
    <property type="entry name" value="Phosphoglucomutase PgmA"/>
    <property type="match status" value="1"/>
</dbReference>
<keyword evidence="16" id="KW-0408">Iron</keyword>
<keyword evidence="21" id="KW-0539">Nucleus</keyword>
<dbReference type="PROSITE" id="PS00690">
    <property type="entry name" value="DEAH_ATP_HELICASE"/>
    <property type="match status" value="1"/>
</dbReference>
<dbReference type="Gene3D" id="3.40.50.300">
    <property type="entry name" value="P-loop containing nucleotide triphosphate hydrolases"/>
    <property type="match status" value="2"/>
</dbReference>
<evidence type="ECO:0000256" key="24">
    <source>
        <dbReference type="ARBA" id="ARBA00048954"/>
    </source>
</evidence>
<dbReference type="NCBIfam" id="NF005737">
    <property type="entry name" value="PRK07564.1-1"/>
    <property type="match status" value="1"/>
</dbReference>
<evidence type="ECO:0000259" key="28">
    <source>
        <dbReference type="PROSITE" id="PS51193"/>
    </source>
</evidence>
<dbReference type="InterPro" id="IPR005845">
    <property type="entry name" value="A-D-PHexomutase_a/b/a-II"/>
</dbReference>
<dbReference type="SUPFAM" id="SSF52540">
    <property type="entry name" value="P-loop containing nucleoside triphosphate hydrolases"/>
    <property type="match status" value="1"/>
</dbReference>
<dbReference type="GO" id="GO:0016818">
    <property type="term" value="F:hydrolase activity, acting on acid anhydrides, in phosphorus-containing anhydrides"/>
    <property type="evidence" value="ECO:0007669"/>
    <property type="project" value="InterPro"/>
</dbReference>
<evidence type="ECO:0000256" key="17">
    <source>
        <dbReference type="ARBA" id="ARBA00023014"/>
    </source>
</evidence>
<dbReference type="InterPro" id="IPR006554">
    <property type="entry name" value="Helicase-like_DEXD_c2"/>
</dbReference>
<comment type="catalytic activity">
    <reaction evidence="24">
        <text>ATP + H2O = ADP + phosphate + H(+)</text>
        <dbReference type="Rhea" id="RHEA:13065"/>
        <dbReference type="ChEBI" id="CHEBI:15377"/>
        <dbReference type="ChEBI" id="CHEBI:15378"/>
        <dbReference type="ChEBI" id="CHEBI:30616"/>
        <dbReference type="ChEBI" id="CHEBI:43474"/>
        <dbReference type="ChEBI" id="CHEBI:456216"/>
        <dbReference type="EC" id="5.6.2.3"/>
    </reaction>
</comment>
<dbReference type="FunFam" id="3.40.120.10:FF:000005">
    <property type="entry name" value="Phosphoglucomutase 5"/>
    <property type="match status" value="1"/>
</dbReference>
<dbReference type="Pfam" id="PF23109">
    <property type="entry name" value="ARCH_RTEL1"/>
    <property type="match status" value="1"/>
</dbReference>
<dbReference type="SUPFAM" id="SSF53738">
    <property type="entry name" value="Phosphoglucomutase, first 3 domains"/>
    <property type="match status" value="3"/>
</dbReference>
<dbReference type="FunFam" id="3.40.120.10:FF:000004">
    <property type="entry name" value="Phosphoglucomutase 5"/>
    <property type="match status" value="1"/>
</dbReference>
<evidence type="ECO:0000256" key="19">
    <source>
        <dbReference type="ARBA" id="ARBA00023204"/>
    </source>
</evidence>
<keyword evidence="20" id="KW-0413">Isomerase</keyword>
<keyword evidence="22" id="KW-0119">Carbohydrate metabolism</keyword>
<keyword evidence="8" id="KW-0597">Phosphoprotein</keyword>
<dbReference type="InterPro" id="IPR057498">
    <property type="entry name" value="Rtel1_ARCH"/>
</dbReference>
<dbReference type="Pfam" id="PF06733">
    <property type="entry name" value="DEAD_2"/>
    <property type="match status" value="1"/>
</dbReference>
<dbReference type="InterPro" id="IPR045244">
    <property type="entry name" value="PGM"/>
</dbReference>
<evidence type="ECO:0000256" key="13">
    <source>
        <dbReference type="ARBA" id="ARBA00022806"/>
    </source>
</evidence>
<evidence type="ECO:0000256" key="7">
    <source>
        <dbReference type="ARBA" id="ARBA00022526"/>
    </source>
</evidence>
<dbReference type="EC" id="5.4.2.2" evidence="5"/>
<keyword evidence="14" id="KW-0067">ATP-binding</keyword>
<evidence type="ECO:0000256" key="20">
    <source>
        <dbReference type="ARBA" id="ARBA00023235"/>
    </source>
</evidence>
<comment type="catalytic activity">
    <reaction evidence="25">
        <text>alpha-D-glucose 1,6-bisphosphate + L-seryl-[protein] = O-phospho-L-seryl-[protein] + alpha-D-glucose 6-phosphate</text>
        <dbReference type="Rhea" id="RHEA:68752"/>
        <dbReference type="Rhea" id="RHEA-COMP:9863"/>
        <dbReference type="Rhea" id="RHEA-COMP:11604"/>
        <dbReference type="ChEBI" id="CHEBI:29999"/>
        <dbReference type="ChEBI" id="CHEBI:58225"/>
        <dbReference type="ChEBI" id="CHEBI:58392"/>
        <dbReference type="ChEBI" id="CHEBI:83421"/>
    </reaction>
</comment>
<evidence type="ECO:0000256" key="10">
    <source>
        <dbReference type="ARBA" id="ARBA00022741"/>
    </source>
</evidence>
<comment type="caution">
    <text evidence="29">The sequence shown here is derived from an EMBL/GenBank/DDBJ whole genome shotgun (WGS) entry which is preliminary data.</text>
</comment>
<dbReference type="Gene3D" id="3.30.310.50">
    <property type="entry name" value="Alpha-D-phosphohexomutase, C-terminal domain"/>
    <property type="match status" value="1"/>
</dbReference>